<evidence type="ECO:0000313" key="1">
    <source>
        <dbReference type="EMBL" id="MDC0719928.1"/>
    </source>
</evidence>
<gene>
    <name evidence="1" type="ORF">POL25_23715</name>
</gene>
<sequence length="201" mass="20489">MVLALASTVVGFGGPALLARVALGGVALAEGAAAVRRFRERAEGFKAAAARAAATGRPLVVIGDPDAGLHTRMARAYDCGDICVDLTGCPACPVGIAADITKGPIDLASDSAVVYVSCVLEYVDDVGAAVQEIRRIAGSPENVFIVTVHPWSLTSRLYPGAQWAGSATADGGVAMRPVSSTEKAAIVGALAALVLAAFWRR</sequence>
<evidence type="ECO:0008006" key="3">
    <source>
        <dbReference type="Google" id="ProtNLM"/>
    </source>
</evidence>
<comment type="caution">
    <text evidence="1">The sequence shown here is derived from an EMBL/GenBank/DDBJ whole genome shotgun (WGS) entry which is preliminary data.</text>
</comment>
<organism evidence="1 2">
    <name type="scientific">Nannocystis bainbridge</name>
    <dbReference type="NCBI Taxonomy" id="2995303"/>
    <lineage>
        <taxon>Bacteria</taxon>
        <taxon>Pseudomonadati</taxon>
        <taxon>Myxococcota</taxon>
        <taxon>Polyangia</taxon>
        <taxon>Nannocystales</taxon>
        <taxon>Nannocystaceae</taxon>
        <taxon>Nannocystis</taxon>
    </lineage>
</organism>
<evidence type="ECO:0000313" key="2">
    <source>
        <dbReference type="Proteomes" id="UP001221686"/>
    </source>
</evidence>
<name>A0ABT5E4R6_9BACT</name>
<keyword evidence="2" id="KW-1185">Reference proteome</keyword>
<dbReference type="Proteomes" id="UP001221686">
    <property type="component" value="Unassembled WGS sequence"/>
</dbReference>
<proteinExistence type="predicted"/>
<dbReference type="EMBL" id="JAQNDL010000002">
    <property type="protein sequence ID" value="MDC0719928.1"/>
    <property type="molecule type" value="Genomic_DNA"/>
</dbReference>
<dbReference type="RefSeq" id="WP_272088426.1">
    <property type="nucleotide sequence ID" value="NZ_JAQNDL010000002.1"/>
</dbReference>
<protein>
    <recommendedName>
        <fullName evidence="3">Methyltransferase type 11 domain-containing protein</fullName>
    </recommendedName>
</protein>
<accession>A0ABT5E4R6</accession>
<reference evidence="1 2" key="1">
    <citation type="submission" date="2022-11" db="EMBL/GenBank/DDBJ databases">
        <title>Minimal conservation of predation-associated metabolite biosynthetic gene clusters underscores biosynthetic potential of Myxococcota including descriptions for ten novel species: Archangium lansinium sp. nov., Myxococcus landrumus sp. nov., Nannocystis bai.</title>
        <authorList>
            <person name="Ahearne A."/>
            <person name="Stevens C."/>
            <person name="Dowd S."/>
        </authorList>
    </citation>
    <scope>NUCLEOTIDE SEQUENCE [LARGE SCALE GENOMIC DNA]</scope>
    <source>
        <strain evidence="1 2">BB15-2</strain>
    </source>
</reference>